<dbReference type="PANTHER" id="PTHR30572">
    <property type="entry name" value="MEMBRANE COMPONENT OF TRANSPORTER-RELATED"/>
    <property type="match status" value="1"/>
</dbReference>
<feature type="transmembrane region" description="Helical" evidence="7">
    <location>
        <begin position="374"/>
        <end position="393"/>
    </location>
</feature>
<sequence>MWRDPDASRLRAVDLAGESIAGILQRPSRTAMTLVGIVLGIGAFVAVLGITSSATGQISKQFTEIVATEVTVEDLTVNDPNVEQTAFPVDAEARILAVNGVRYAGTYWTIPASRMGGVTGVPLPGTQPDATIPVVATSPGLADAVRAHLVQGRAFDPVLNGRGERVAVLGGVVARQLGITRLDIRPVVVVDGIPVTVIGIVDRVDRHPELLAAVWVPRGTAERYWAGPADPGQPPRMIIDTRLGAAAVVAQQAPLALRPDVPDSLKAIAPPDPRELRDRVDTQLSALFLVLAAISLLVGAVGIANTTLVAVLERVPEIGLRRALGAQRRHVAAQFLAESTFLGTIGGLMAAGIGVAVVVAVAVSQEWTPALEPWTVVAAPVVGGVTGLVSGLYPAIRASRIEPVAALRH</sequence>
<dbReference type="InterPro" id="IPR025857">
    <property type="entry name" value="MacB_PCD"/>
</dbReference>
<dbReference type="EMBL" id="JBHSBN010000026">
    <property type="protein sequence ID" value="MFC4109639.1"/>
    <property type="molecule type" value="Genomic_DNA"/>
</dbReference>
<evidence type="ECO:0000256" key="2">
    <source>
        <dbReference type="ARBA" id="ARBA00022475"/>
    </source>
</evidence>
<feature type="transmembrane region" description="Helical" evidence="7">
    <location>
        <begin position="31"/>
        <end position="50"/>
    </location>
</feature>
<accession>A0ABV8KU10</accession>
<feature type="transmembrane region" description="Helical" evidence="7">
    <location>
        <begin position="333"/>
        <end position="362"/>
    </location>
</feature>
<dbReference type="Proteomes" id="UP001595868">
    <property type="component" value="Unassembled WGS sequence"/>
</dbReference>
<proteinExistence type="inferred from homology"/>
<comment type="similarity">
    <text evidence="6">Belongs to the ABC-4 integral membrane protein family.</text>
</comment>
<dbReference type="Pfam" id="PF12704">
    <property type="entry name" value="MacB_PCD"/>
    <property type="match status" value="1"/>
</dbReference>
<organism evidence="10 11">
    <name type="scientific">Micromonospora zhanjiangensis</name>
    <dbReference type="NCBI Taxonomy" id="1522057"/>
    <lineage>
        <taxon>Bacteria</taxon>
        <taxon>Bacillati</taxon>
        <taxon>Actinomycetota</taxon>
        <taxon>Actinomycetes</taxon>
        <taxon>Micromonosporales</taxon>
        <taxon>Micromonosporaceae</taxon>
        <taxon>Micromonospora</taxon>
    </lineage>
</organism>
<evidence type="ECO:0000256" key="7">
    <source>
        <dbReference type="SAM" id="Phobius"/>
    </source>
</evidence>
<evidence type="ECO:0000313" key="11">
    <source>
        <dbReference type="Proteomes" id="UP001595868"/>
    </source>
</evidence>
<keyword evidence="2" id="KW-1003">Cell membrane</keyword>
<dbReference type="InterPro" id="IPR050250">
    <property type="entry name" value="Macrolide_Exporter_MacB"/>
</dbReference>
<comment type="caution">
    <text evidence="10">The sequence shown here is derived from an EMBL/GenBank/DDBJ whole genome shotgun (WGS) entry which is preliminary data.</text>
</comment>
<dbReference type="PANTHER" id="PTHR30572:SF4">
    <property type="entry name" value="ABC TRANSPORTER PERMEASE YTRF"/>
    <property type="match status" value="1"/>
</dbReference>
<evidence type="ECO:0000259" key="8">
    <source>
        <dbReference type="Pfam" id="PF02687"/>
    </source>
</evidence>
<reference evidence="11" key="1">
    <citation type="journal article" date="2019" name="Int. J. Syst. Evol. Microbiol.">
        <title>The Global Catalogue of Microorganisms (GCM) 10K type strain sequencing project: providing services to taxonomists for standard genome sequencing and annotation.</title>
        <authorList>
            <consortium name="The Broad Institute Genomics Platform"/>
            <consortium name="The Broad Institute Genome Sequencing Center for Infectious Disease"/>
            <person name="Wu L."/>
            <person name="Ma J."/>
        </authorList>
    </citation>
    <scope>NUCLEOTIDE SEQUENCE [LARGE SCALE GENOMIC DNA]</scope>
    <source>
        <strain evidence="11">2902at01</strain>
    </source>
</reference>
<evidence type="ECO:0000256" key="6">
    <source>
        <dbReference type="ARBA" id="ARBA00038076"/>
    </source>
</evidence>
<comment type="subcellular location">
    <subcellularLocation>
        <location evidence="1">Cell membrane</location>
        <topology evidence="1">Multi-pass membrane protein</topology>
    </subcellularLocation>
</comment>
<evidence type="ECO:0000256" key="5">
    <source>
        <dbReference type="ARBA" id="ARBA00023136"/>
    </source>
</evidence>
<keyword evidence="4 7" id="KW-1133">Transmembrane helix</keyword>
<evidence type="ECO:0000256" key="3">
    <source>
        <dbReference type="ARBA" id="ARBA00022692"/>
    </source>
</evidence>
<keyword evidence="5 7" id="KW-0472">Membrane</keyword>
<evidence type="ECO:0000259" key="9">
    <source>
        <dbReference type="Pfam" id="PF12704"/>
    </source>
</evidence>
<protein>
    <submittedName>
        <fullName evidence="10">ABC transporter permease</fullName>
    </submittedName>
</protein>
<keyword evidence="11" id="KW-1185">Reference proteome</keyword>
<feature type="domain" description="ABC3 transporter permease C-terminal" evidence="8">
    <location>
        <begin position="290"/>
        <end position="403"/>
    </location>
</feature>
<dbReference type="Pfam" id="PF02687">
    <property type="entry name" value="FtsX"/>
    <property type="match status" value="1"/>
</dbReference>
<dbReference type="RefSeq" id="WP_377551281.1">
    <property type="nucleotide sequence ID" value="NZ_JBHSBN010000026.1"/>
</dbReference>
<evidence type="ECO:0000256" key="1">
    <source>
        <dbReference type="ARBA" id="ARBA00004651"/>
    </source>
</evidence>
<feature type="domain" description="MacB-like periplasmic core" evidence="9">
    <location>
        <begin position="30"/>
        <end position="225"/>
    </location>
</feature>
<feature type="transmembrane region" description="Helical" evidence="7">
    <location>
        <begin position="286"/>
        <end position="312"/>
    </location>
</feature>
<evidence type="ECO:0000313" key="10">
    <source>
        <dbReference type="EMBL" id="MFC4109639.1"/>
    </source>
</evidence>
<evidence type="ECO:0000256" key="4">
    <source>
        <dbReference type="ARBA" id="ARBA00022989"/>
    </source>
</evidence>
<gene>
    <name evidence="10" type="ORF">ACFOX0_27365</name>
</gene>
<dbReference type="InterPro" id="IPR003838">
    <property type="entry name" value="ABC3_permease_C"/>
</dbReference>
<keyword evidence="3 7" id="KW-0812">Transmembrane</keyword>
<name>A0ABV8KU10_9ACTN</name>